<dbReference type="EMBL" id="ADGP01000033">
    <property type="protein sequence ID" value="EFD93361.1"/>
    <property type="molecule type" value="Genomic_DNA"/>
</dbReference>
<evidence type="ECO:0000313" key="2">
    <source>
        <dbReference type="EMBL" id="EFD93361.1"/>
    </source>
</evidence>
<name>D3LWX4_9FIRM</name>
<sequence length="361" mass="41204">MEMCHREGLYQIDLLNGSKNRVTDREYWAQKKGQAALDKQNAPMIADSITPRQTKFETNKEKLRQTLRKALATAASFDEFSSLLLQEGVTVKESRGRLSYLTPDRTKPITARKLGDDFDRAAVFAVLEQNAARAAEAPARSPDPPRTIKDRLQVARAEIAAPKQDGVQRLVDIEQKMAEGKGRGYERWAKIHNLKQAAKTLSVYQQYGFTSPEQLEAAVDTAYQKMRQTSGELKALETKLQGKKKLQRQVLAYAQTKAARDGLRAQKSEKARAAYRQAHESDFIIADAAARYFKAHGITKLPARKALQAEIEQLISEKDGLYNTYHEQKQRFKELQTVKRNIDQILRRDEPHRRKEQSHER</sequence>
<keyword evidence="1" id="KW-0175">Coiled coil</keyword>
<dbReference type="Proteomes" id="UP000003242">
    <property type="component" value="Unassembled WGS sequence"/>
</dbReference>
<feature type="coiled-coil region" evidence="1">
    <location>
        <begin position="219"/>
        <end position="246"/>
    </location>
</feature>
<comment type="caution">
    <text evidence="2">The sequence shown here is derived from an EMBL/GenBank/DDBJ whole genome shotgun (WGS) entry which is preliminary data.</text>
</comment>
<dbReference type="eggNOG" id="COG1196">
    <property type="taxonomic scope" value="Bacteria"/>
</dbReference>
<gene>
    <name evidence="2" type="ORF">HMPREF0889_0784</name>
</gene>
<dbReference type="STRING" id="699218.HMPREF0889_0784"/>
<reference evidence="3" key="1">
    <citation type="submission" date="2009-12" db="EMBL/GenBank/DDBJ databases">
        <title>Sequence of Clostridiales genomosp. BVAB3 str. UPII9-5.</title>
        <authorList>
            <person name="Madupu R."/>
            <person name="Durkin A.S."/>
            <person name="Torralba M."/>
            <person name="Methe B."/>
            <person name="Sutton G.G."/>
            <person name="Strausberg R.L."/>
            <person name="Nelson K.E."/>
        </authorList>
    </citation>
    <scope>NUCLEOTIDE SEQUENCE [LARGE SCALE GENOMIC DNA]</scope>
    <source>
        <strain evidence="3">28L</strain>
    </source>
</reference>
<evidence type="ECO:0000313" key="3">
    <source>
        <dbReference type="Proteomes" id="UP000003242"/>
    </source>
</evidence>
<accession>D3LWX4</accession>
<evidence type="ECO:0000256" key="1">
    <source>
        <dbReference type="SAM" id="Coils"/>
    </source>
</evidence>
<dbReference type="AlphaFoldDB" id="D3LWX4"/>
<protein>
    <recommendedName>
        <fullName evidence="4">Relaxase/mobilization nuclease domain protein</fullName>
    </recommendedName>
</protein>
<proteinExistence type="predicted"/>
<organism evidence="2 3">
    <name type="scientific">Megasphaera lornae</name>
    <dbReference type="NCBI Taxonomy" id="1000568"/>
    <lineage>
        <taxon>Bacteria</taxon>
        <taxon>Bacillati</taxon>
        <taxon>Bacillota</taxon>
        <taxon>Negativicutes</taxon>
        <taxon>Veillonellales</taxon>
        <taxon>Veillonellaceae</taxon>
        <taxon>Megasphaera</taxon>
    </lineage>
</organism>
<evidence type="ECO:0008006" key="4">
    <source>
        <dbReference type="Google" id="ProtNLM"/>
    </source>
</evidence>